<keyword evidence="3" id="KW-0511">Multifunctional enzyme</keyword>
<evidence type="ECO:0000259" key="5">
    <source>
        <dbReference type="Pfam" id="PF02441"/>
    </source>
</evidence>
<dbReference type="EMBL" id="MFNF01000042">
    <property type="protein sequence ID" value="OGH00789.1"/>
    <property type="molecule type" value="Genomic_DNA"/>
</dbReference>
<comment type="similarity">
    <text evidence="3 4">In the C-terminal section; belongs to the PPC synthetase family.</text>
</comment>
<evidence type="ECO:0000256" key="2">
    <source>
        <dbReference type="ARBA" id="ARBA00023239"/>
    </source>
</evidence>
<dbReference type="SUPFAM" id="SSF52507">
    <property type="entry name" value="Homo-oligomeric flavin-containing Cys decarboxylases, HFCD"/>
    <property type="match status" value="1"/>
</dbReference>
<comment type="pathway">
    <text evidence="3 4">Cofactor biosynthesis; coenzyme A biosynthesis; CoA from (R)-pantothenate: step 2/5.</text>
</comment>
<feature type="binding site" evidence="3">
    <location>
        <position position="343"/>
    </location>
    <ligand>
        <name>CTP</name>
        <dbReference type="ChEBI" id="CHEBI:37563"/>
    </ligand>
</feature>
<dbReference type="UniPathway" id="UPA00241">
    <property type="reaction ID" value="UER00353"/>
</dbReference>
<dbReference type="EC" id="6.3.2.5" evidence="3"/>
<dbReference type="NCBIfam" id="TIGR00521">
    <property type="entry name" value="coaBC_dfp"/>
    <property type="match status" value="1"/>
</dbReference>
<feature type="binding site" evidence="3">
    <location>
        <position position="281"/>
    </location>
    <ligand>
        <name>CTP</name>
        <dbReference type="ChEBI" id="CHEBI:37563"/>
    </ligand>
</feature>
<dbReference type="InterPro" id="IPR005252">
    <property type="entry name" value="CoaBC"/>
</dbReference>
<evidence type="ECO:0000256" key="4">
    <source>
        <dbReference type="RuleBase" id="RU364078"/>
    </source>
</evidence>
<evidence type="ECO:0000313" key="8">
    <source>
        <dbReference type="Proteomes" id="UP000177583"/>
    </source>
</evidence>
<comment type="pathway">
    <text evidence="3 4">Cofactor biosynthesis; coenzyme A biosynthesis; CoA from (R)-pantothenate: step 3/5.</text>
</comment>
<feature type="binding site" evidence="3">
    <location>
        <position position="291"/>
    </location>
    <ligand>
        <name>CTP</name>
        <dbReference type="ChEBI" id="CHEBI:37563"/>
    </ligand>
</feature>
<comment type="cofactor">
    <cofactor evidence="3">
        <name>FMN</name>
        <dbReference type="ChEBI" id="CHEBI:58210"/>
    </cofactor>
    <text evidence="3">Binds 1 FMN per subunit.</text>
</comment>
<dbReference type="InterPro" id="IPR036551">
    <property type="entry name" value="Flavin_trans-like"/>
</dbReference>
<sequence length="410" mass="43262">MELNLRNQKILLAVSGSVAAYKALELARELVRAGAEVQPVLTHAALSFVTPLSFQALCSKIPKTDLFDLESEKSFGHIDMARWADLVLLAPVTANRIAATALGLGGDYLSTLLLANQKPLLLAPAMNHAMWSHPATQGHVATLQSRGAHFVGPQSGELACGEVGLGRFAELSQILGKVRSILCPALPLAGKKVLVTAGPTREKIDAVRFLSNRSSGKMGFALAQAALDLGAAVTLVSGPVALTPPLGVEFVPVETALEMREAVMQRFGTTDLVIKNAAVADYRAKHSAQEKVKKTGDLSLELVQNPDILAELGRLKAPGQVVVGFAAETKNLEGYAREKLLAKQVDWIIGNDLTLPQAGFDKDQNQVLVVSRQGTLSLGPAPKGELAQEILLALLADPVLGPKLGAKAAG</sequence>
<feature type="domain" description="Flavoprotein" evidence="5">
    <location>
        <begin position="9"/>
        <end position="180"/>
    </location>
</feature>
<dbReference type="GO" id="GO:0015937">
    <property type="term" value="P:coenzyme A biosynthetic process"/>
    <property type="evidence" value="ECO:0007669"/>
    <property type="project" value="UniProtKB-UniRule"/>
</dbReference>
<dbReference type="GO" id="GO:0010181">
    <property type="term" value="F:FMN binding"/>
    <property type="evidence" value="ECO:0007669"/>
    <property type="project" value="UniProtKB-UniRule"/>
</dbReference>
<dbReference type="HAMAP" id="MF_02225">
    <property type="entry name" value="CoaBC"/>
    <property type="match status" value="1"/>
</dbReference>
<dbReference type="GO" id="GO:0004633">
    <property type="term" value="F:phosphopantothenoylcysteine decarboxylase activity"/>
    <property type="evidence" value="ECO:0007669"/>
    <property type="project" value="UniProtKB-UniRule"/>
</dbReference>
<keyword evidence="3" id="KW-0460">Magnesium</keyword>
<comment type="caution">
    <text evidence="7">The sequence shown here is derived from an EMBL/GenBank/DDBJ whole genome shotgun (WGS) entry which is preliminary data.</text>
</comment>
<evidence type="ECO:0000259" key="6">
    <source>
        <dbReference type="Pfam" id="PF04127"/>
    </source>
</evidence>
<organism evidence="7 8">
    <name type="scientific">Candidatus Lambdaproteobacteria bacterium RIFOXYD2_FULL_56_26</name>
    <dbReference type="NCBI Taxonomy" id="1817773"/>
    <lineage>
        <taxon>Bacteria</taxon>
        <taxon>Pseudomonadati</taxon>
        <taxon>Pseudomonadota</taxon>
        <taxon>Candidatus Lambdaproteobacteria</taxon>
    </lineage>
</organism>
<keyword evidence="3 4" id="KW-0288">FMN</keyword>
<comment type="function">
    <text evidence="4">Catalyzes two steps in the biosynthesis of coenzyme A. In the first step cysteine is conjugated to 4'-phosphopantothenate to form 4-phosphopantothenoylcysteine, in the latter compound is decarboxylated to form 4'-phosphopantotheine.</text>
</comment>
<reference evidence="7 8" key="1">
    <citation type="journal article" date="2016" name="Nat. Commun.">
        <title>Thousands of microbial genomes shed light on interconnected biogeochemical processes in an aquifer system.</title>
        <authorList>
            <person name="Anantharaman K."/>
            <person name="Brown C.T."/>
            <person name="Hug L.A."/>
            <person name="Sharon I."/>
            <person name="Castelle C.J."/>
            <person name="Probst A.J."/>
            <person name="Thomas B.C."/>
            <person name="Singh A."/>
            <person name="Wilkins M.J."/>
            <person name="Karaoz U."/>
            <person name="Brodie E.L."/>
            <person name="Williams K.H."/>
            <person name="Hubbard S.S."/>
            <person name="Banfield J.F."/>
        </authorList>
    </citation>
    <scope>NUCLEOTIDE SEQUENCE [LARGE SCALE GENOMIC DNA]</scope>
</reference>
<dbReference type="InterPro" id="IPR003382">
    <property type="entry name" value="Flavoprotein"/>
</dbReference>
<comment type="caution">
    <text evidence="3">Lacks conserved residue(s) required for the propagation of feature annotation.</text>
</comment>
<dbReference type="Pfam" id="PF02441">
    <property type="entry name" value="Flavoprotein"/>
    <property type="match status" value="1"/>
</dbReference>
<comment type="catalytic activity">
    <reaction evidence="3 4">
        <text>(R)-4'-phosphopantothenate + L-cysteine + CTP = N-[(R)-4-phosphopantothenoyl]-L-cysteine + CMP + diphosphate + H(+)</text>
        <dbReference type="Rhea" id="RHEA:19397"/>
        <dbReference type="ChEBI" id="CHEBI:10986"/>
        <dbReference type="ChEBI" id="CHEBI:15378"/>
        <dbReference type="ChEBI" id="CHEBI:33019"/>
        <dbReference type="ChEBI" id="CHEBI:35235"/>
        <dbReference type="ChEBI" id="CHEBI:37563"/>
        <dbReference type="ChEBI" id="CHEBI:59458"/>
        <dbReference type="ChEBI" id="CHEBI:60377"/>
        <dbReference type="EC" id="6.3.2.5"/>
    </reaction>
</comment>
<proteinExistence type="inferred from homology"/>
<evidence type="ECO:0000256" key="1">
    <source>
        <dbReference type="ARBA" id="ARBA00022793"/>
    </source>
</evidence>
<dbReference type="Gene3D" id="3.40.50.1950">
    <property type="entry name" value="Flavin prenyltransferase-like"/>
    <property type="match status" value="1"/>
</dbReference>
<feature type="region of interest" description="Phosphopantothenate--cysteine ligase" evidence="3">
    <location>
        <begin position="193"/>
        <end position="410"/>
    </location>
</feature>
<evidence type="ECO:0000313" key="7">
    <source>
        <dbReference type="EMBL" id="OGH00789.1"/>
    </source>
</evidence>
<protein>
    <recommendedName>
        <fullName evidence="3">Coenzyme A biosynthesis bifunctional protein CoaBC</fullName>
    </recommendedName>
    <alternativeName>
        <fullName evidence="3">DNA/pantothenate metabolism flavoprotein</fullName>
    </alternativeName>
    <alternativeName>
        <fullName evidence="3">Phosphopantothenoylcysteine synthetase/decarboxylase</fullName>
        <shortName evidence="3">PPCS-PPCDC</shortName>
    </alternativeName>
    <domain>
        <recommendedName>
            <fullName evidence="3">Phosphopantothenoylcysteine decarboxylase</fullName>
            <shortName evidence="3">PPC decarboxylase</shortName>
            <shortName evidence="3">PPC-DC</shortName>
            <ecNumber evidence="3">4.1.1.36</ecNumber>
        </recommendedName>
        <alternativeName>
            <fullName evidence="3">CoaC</fullName>
        </alternativeName>
    </domain>
    <domain>
        <recommendedName>
            <fullName evidence="3">Phosphopantothenate--cysteine ligase</fullName>
            <ecNumber evidence="3">6.3.2.5</ecNumber>
        </recommendedName>
        <alternativeName>
            <fullName evidence="3">CoaB</fullName>
        </alternativeName>
        <alternativeName>
            <fullName evidence="3">Phosphopantothenoylcysteine synthetase</fullName>
            <shortName evidence="3">PPC synthetase</shortName>
            <shortName evidence="3">PPC-S</shortName>
        </alternativeName>
    </domain>
</protein>
<keyword evidence="3 4" id="KW-0436">Ligase</keyword>
<feature type="domain" description="DNA/pantothenate metabolism flavoprotein C-terminal" evidence="6">
    <location>
        <begin position="188"/>
        <end position="393"/>
    </location>
</feature>
<comment type="similarity">
    <text evidence="3 4">In the N-terminal section; belongs to the HFCD (homo-oligomeric flavin containing Cys decarboxylase) superfamily.</text>
</comment>
<evidence type="ECO:0000256" key="3">
    <source>
        <dbReference type="HAMAP-Rule" id="MF_02225"/>
    </source>
</evidence>
<dbReference type="GO" id="GO:0071513">
    <property type="term" value="C:phosphopantothenoylcysteine decarboxylase complex"/>
    <property type="evidence" value="ECO:0007669"/>
    <property type="project" value="TreeGrafter"/>
</dbReference>
<dbReference type="SUPFAM" id="SSF102645">
    <property type="entry name" value="CoaB-like"/>
    <property type="match status" value="1"/>
</dbReference>
<dbReference type="GO" id="GO:0004632">
    <property type="term" value="F:phosphopantothenate--cysteine ligase activity"/>
    <property type="evidence" value="ECO:0007669"/>
    <property type="project" value="UniProtKB-UniRule"/>
</dbReference>
<dbReference type="InterPro" id="IPR035929">
    <property type="entry name" value="CoaB-like_sf"/>
</dbReference>
<feature type="region of interest" description="Phosphopantothenoylcysteine decarboxylase" evidence="3">
    <location>
        <begin position="1"/>
        <end position="192"/>
    </location>
</feature>
<comment type="function">
    <text evidence="3">Catalyzes two sequential steps in the biosynthesis of coenzyme A. In the first step cysteine is conjugated to 4'-phosphopantothenate to form 4-phosphopantothenoylcysteine. In the second step the latter compound is decarboxylated to form 4'-phosphopantotheine.</text>
</comment>
<dbReference type="EC" id="4.1.1.36" evidence="3"/>
<accession>A0A1F6GRU5</accession>
<dbReference type="PANTHER" id="PTHR14359:SF6">
    <property type="entry name" value="PHOSPHOPANTOTHENOYLCYSTEINE DECARBOXYLASE"/>
    <property type="match status" value="1"/>
</dbReference>
<comment type="cofactor">
    <cofactor evidence="3">
        <name>Mg(2+)</name>
        <dbReference type="ChEBI" id="CHEBI:18420"/>
    </cofactor>
</comment>
<feature type="active site" description="Proton donor" evidence="3">
    <location>
        <position position="160"/>
    </location>
</feature>
<dbReference type="GO" id="GO:0046872">
    <property type="term" value="F:metal ion binding"/>
    <property type="evidence" value="ECO:0007669"/>
    <property type="project" value="UniProtKB-KW"/>
</dbReference>
<dbReference type="Gene3D" id="3.40.50.10300">
    <property type="entry name" value="CoaB-like"/>
    <property type="match status" value="1"/>
</dbReference>
<dbReference type="PANTHER" id="PTHR14359">
    <property type="entry name" value="HOMO-OLIGOMERIC FLAVIN CONTAINING CYS DECARBOXYLASE FAMILY"/>
    <property type="match status" value="1"/>
</dbReference>
<keyword evidence="3 4" id="KW-0285">Flavoprotein</keyword>
<keyword evidence="2 3" id="KW-0456">Lyase</keyword>
<dbReference type="AlphaFoldDB" id="A0A1F6GRU5"/>
<feature type="binding site" evidence="3">
    <location>
        <position position="339"/>
    </location>
    <ligand>
        <name>CTP</name>
        <dbReference type="ChEBI" id="CHEBI:37563"/>
    </ligand>
</feature>
<feature type="binding site" evidence="3">
    <location>
        <position position="325"/>
    </location>
    <ligand>
        <name>CTP</name>
        <dbReference type="ChEBI" id="CHEBI:37563"/>
    </ligand>
</feature>
<dbReference type="Pfam" id="PF04127">
    <property type="entry name" value="DFP"/>
    <property type="match status" value="1"/>
</dbReference>
<name>A0A1F6GRU5_9PROT</name>
<dbReference type="Proteomes" id="UP000177583">
    <property type="component" value="Unassembled WGS sequence"/>
</dbReference>
<dbReference type="InterPro" id="IPR007085">
    <property type="entry name" value="DNA/pantothenate-metab_flavo_C"/>
</dbReference>
<comment type="catalytic activity">
    <reaction evidence="3 4">
        <text>N-[(R)-4-phosphopantothenoyl]-L-cysteine + H(+) = (R)-4'-phosphopantetheine + CO2</text>
        <dbReference type="Rhea" id="RHEA:16793"/>
        <dbReference type="ChEBI" id="CHEBI:15378"/>
        <dbReference type="ChEBI" id="CHEBI:16526"/>
        <dbReference type="ChEBI" id="CHEBI:59458"/>
        <dbReference type="ChEBI" id="CHEBI:61723"/>
        <dbReference type="EC" id="4.1.1.36"/>
    </reaction>
</comment>
<keyword evidence="3" id="KW-0479">Metal-binding</keyword>
<feature type="binding site" evidence="3">
    <location>
        <begin position="306"/>
        <end position="309"/>
    </location>
    <ligand>
        <name>CTP</name>
        <dbReference type="ChEBI" id="CHEBI:37563"/>
    </ligand>
</feature>
<gene>
    <name evidence="3" type="primary">coaBC</name>
    <name evidence="7" type="ORF">A2557_03705</name>
</gene>
<dbReference type="GO" id="GO:0015941">
    <property type="term" value="P:pantothenate catabolic process"/>
    <property type="evidence" value="ECO:0007669"/>
    <property type="project" value="InterPro"/>
</dbReference>
<keyword evidence="1 3" id="KW-0210">Decarboxylase</keyword>